<evidence type="ECO:0000313" key="1">
    <source>
        <dbReference type="EMBL" id="KAG5492652.1"/>
    </source>
</evidence>
<dbReference type="InterPro" id="IPR006941">
    <property type="entry name" value="RNase_CAF1"/>
</dbReference>
<reference evidence="1 2" key="1">
    <citation type="submission" date="2021-02" db="EMBL/GenBank/DDBJ databases">
        <title>Porcisia hertigi Genome sequencing and assembly.</title>
        <authorList>
            <person name="Almutairi H."/>
            <person name="Gatherer D."/>
        </authorList>
    </citation>
    <scope>NUCLEOTIDE SEQUENCE [LARGE SCALE GENOMIC DNA]</scope>
    <source>
        <strain evidence="1 2">C119</strain>
    </source>
</reference>
<sequence length="116" mass="12884">MRGATVSAAPAEAPGVFYKVHTFFAPMFPLPIDPAEAVTLKVDTAEFLVKNNMDLTRWVKEGLRFSPMKVSVARLAKDAEETLQQIDVMADPHTMLPRYKVYIGDPLDHLLPLLCG</sequence>
<keyword evidence="2" id="KW-1185">Reference proteome</keyword>
<proteinExistence type="predicted"/>
<accession>A0A836L0F8</accession>
<dbReference type="Pfam" id="PF04857">
    <property type="entry name" value="CAF1"/>
    <property type="match status" value="1"/>
</dbReference>
<name>A0A836L0F8_9TRYP</name>
<organism evidence="1 2">
    <name type="scientific">Porcisia hertigi</name>
    <dbReference type="NCBI Taxonomy" id="2761500"/>
    <lineage>
        <taxon>Eukaryota</taxon>
        <taxon>Discoba</taxon>
        <taxon>Euglenozoa</taxon>
        <taxon>Kinetoplastea</taxon>
        <taxon>Metakinetoplastina</taxon>
        <taxon>Trypanosomatida</taxon>
        <taxon>Trypanosomatidae</taxon>
        <taxon>Leishmaniinae</taxon>
        <taxon>Porcisia</taxon>
    </lineage>
</organism>
<dbReference type="GeneID" id="94287356"/>
<dbReference type="Proteomes" id="UP000674318">
    <property type="component" value="Chromosome 35"/>
</dbReference>
<dbReference type="EMBL" id="JAFJZO010000035">
    <property type="protein sequence ID" value="KAG5492652.1"/>
    <property type="molecule type" value="Genomic_DNA"/>
</dbReference>
<dbReference type="KEGG" id="phet:94287356"/>
<dbReference type="RefSeq" id="XP_067753436.1">
    <property type="nucleotide sequence ID" value="XM_067897279.1"/>
</dbReference>
<comment type="caution">
    <text evidence="1">The sequence shown here is derived from an EMBL/GenBank/DDBJ whole genome shotgun (WGS) entry which is preliminary data.</text>
</comment>
<dbReference type="AlphaFoldDB" id="A0A836L0F8"/>
<gene>
    <name evidence="1" type="ORF">JKF63_01231</name>
</gene>
<evidence type="ECO:0000313" key="2">
    <source>
        <dbReference type="Proteomes" id="UP000674318"/>
    </source>
</evidence>
<protein>
    <submittedName>
        <fullName evidence="1">Uncharacterized protein</fullName>
    </submittedName>
</protein>
<dbReference type="OrthoDB" id="414075at2759"/>